<dbReference type="AlphaFoldDB" id="A0A810Q823"/>
<reference evidence="1" key="1">
    <citation type="submission" date="2020-09" db="EMBL/GenBank/DDBJ databases">
        <title>New species isolated from human feces.</title>
        <authorList>
            <person name="Kitahara M."/>
            <person name="Shigeno Y."/>
            <person name="Shime M."/>
            <person name="Matsumoto Y."/>
            <person name="Nakamura S."/>
            <person name="Motooka D."/>
            <person name="Fukuoka S."/>
            <person name="Nishikawa H."/>
            <person name="Benno Y."/>
        </authorList>
    </citation>
    <scope>NUCLEOTIDE SEQUENCE</scope>
    <source>
        <strain evidence="1">MM59</strain>
    </source>
</reference>
<organism evidence="1 2">
    <name type="scientific">Pusillibacter faecalis</name>
    <dbReference type="NCBI Taxonomy" id="2714358"/>
    <lineage>
        <taxon>Bacteria</taxon>
        <taxon>Bacillati</taxon>
        <taxon>Bacillota</taxon>
        <taxon>Clostridia</taxon>
        <taxon>Eubacteriales</taxon>
        <taxon>Oscillospiraceae</taxon>
        <taxon>Pusillibacter</taxon>
    </lineage>
</organism>
<keyword evidence="2" id="KW-1185">Reference proteome</keyword>
<dbReference type="SUPFAM" id="SSF53187">
    <property type="entry name" value="Zn-dependent exopeptidases"/>
    <property type="match status" value="1"/>
</dbReference>
<evidence type="ECO:0000313" key="1">
    <source>
        <dbReference type="EMBL" id="BCK84418.1"/>
    </source>
</evidence>
<dbReference type="RefSeq" id="WP_207724386.1">
    <property type="nucleotide sequence ID" value="NZ_AP023420.1"/>
</dbReference>
<dbReference type="NCBIfam" id="TIGR02867">
    <property type="entry name" value="spore_II_P"/>
    <property type="match status" value="1"/>
</dbReference>
<proteinExistence type="predicted"/>
<dbReference type="EMBL" id="AP023420">
    <property type="protein sequence ID" value="BCK84418.1"/>
    <property type="molecule type" value="Genomic_DNA"/>
</dbReference>
<accession>A0A810Q823</accession>
<evidence type="ECO:0008006" key="3">
    <source>
        <dbReference type="Google" id="ProtNLM"/>
    </source>
</evidence>
<sequence length="383" mass="41094">MRINFASLRRRLEAGALAAGTLWVVAVTAGSDTAASAASALKEALPMGILRWELGDLWTEDQLSPATVMTLGESPLLSAARPAVAELRRQEESSGASAGEDEVSTVPVEETPLEAPEAADNGVTARTLVPTDPSSYTVVGRAYISNSTDYQLSIPALQENFAAELTPEEPQILILHTHGSEAYTPAGGTEVVWSGDHRTTDSRYNVVKVGDVMAEVFAEAGISVLHDRTLYDYPSSYNEAYDKSLAAIQSYLAQYPSIQFILDIHRDAIADAQGNQYKVVSTIDGVGTAAQMTLVMGSDGSGLTHPNWMENLKLAVALQQDILTEYPTLMRPILLRNSRYNQHATVGSLLVEVGAAGNSPEEAALAGRLFAERMVEVLEARSK</sequence>
<dbReference type="Pfam" id="PF07454">
    <property type="entry name" value="SpoIIP"/>
    <property type="match status" value="1"/>
</dbReference>
<name>A0A810Q823_9FIRM</name>
<dbReference type="InterPro" id="IPR010897">
    <property type="entry name" value="Spore_II_P"/>
</dbReference>
<gene>
    <name evidence="1" type="ORF">MM59RIKEN_17370</name>
</gene>
<evidence type="ECO:0000313" key="2">
    <source>
        <dbReference type="Proteomes" id="UP000679848"/>
    </source>
</evidence>
<dbReference type="Proteomes" id="UP000679848">
    <property type="component" value="Chromosome"/>
</dbReference>
<protein>
    <recommendedName>
        <fullName evidence="3">Stage II sporulation protein P</fullName>
    </recommendedName>
</protein>
<dbReference type="KEGG" id="pfaa:MM59RIKEN_17370"/>